<comment type="caution">
    <text evidence="2">The sequence shown here is derived from an EMBL/GenBank/DDBJ whole genome shotgun (WGS) entry which is preliminary data.</text>
</comment>
<name>A0A843SGT2_9BURK</name>
<gene>
    <name evidence="2" type="ORF">GEV01_19305</name>
</gene>
<feature type="region of interest" description="Disordered" evidence="1">
    <location>
        <begin position="108"/>
        <end position="137"/>
    </location>
</feature>
<dbReference type="RefSeq" id="WP_152807209.1">
    <property type="nucleotide sequence ID" value="NZ_WHUF01000005.1"/>
</dbReference>
<evidence type="ECO:0000256" key="1">
    <source>
        <dbReference type="SAM" id="MobiDB-lite"/>
    </source>
</evidence>
<evidence type="ECO:0000313" key="3">
    <source>
        <dbReference type="Proteomes" id="UP000444318"/>
    </source>
</evidence>
<dbReference type="Proteomes" id="UP000444318">
    <property type="component" value="Unassembled WGS sequence"/>
</dbReference>
<dbReference type="EMBL" id="WHUF01000005">
    <property type="protein sequence ID" value="MQA21668.1"/>
    <property type="molecule type" value="Genomic_DNA"/>
</dbReference>
<evidence type="ECO:0000313" key="2">
    <source>
        <dbReference type="EMBL" id="MQA21668.1"/>
    </source>
</evidence>
<reference evidence="2 3" key="1">
    <citation type="submission" date="2019-10" db="EMBL/GenBank/DDBJ databases">
        <title>Two novel species isolated from a subtropical stream in China.</title>
        <authorList>
            <person name="Lu H."/>
        </authorList>
    </citation>
    <scope>NUCLEOTIDE SEQUENCE [LARGE SCALE GENOMIC DNA]</scope>
    <source>
        <strain evidence="2 3">FT103W</strain>
    </source>
</reference>
<protein>
    <submittedName>
        <fullName evidence="2">Uncharacterized protein</fullName>
    </submittedName>
</protein>
<organism evidence="2 3">
    <name type="scientific">Rugamonas rivuli</name>
    <dbReference type="NCBI Taxonomy" id="2743358"/>
    <lineage>
        <taxon>Bacteria</taxon>
        <taxon>Pseudomonadati</taxon>
        <taxon>Pseudomonadota</taxon>
        <taxon>Betaproteobacteria</taxon>
        <taxon>Burkholderiales</taxon>
        <taxon>Oxalobacteraceae</taxon>
        <taxon>Telluria group</taxon>
        <taxon>Rugamonas</taxon>
    </lineage>
</organism>
<sequence length="303" mass="34606">MESAQNRITGEVVDAEQLWLLHVVDKDSYVCRGCGVKVLPASFRPTNLVRPYFTVGSNGVHLPECDVDGEQRLIQQARQERVSTPRVGFPAPYPSKLVLKDYREVVDAGTPDDDTAQRGRSDASSRPPRSASTVQRKRAVSTIRQICRTFINFPYDRDLELSVPSVEADKYYAVFKKLKWDELQRYPDARIFYAAMRWGKPTDEATHMEIGLDAGQREGSKLVVGHRVRIEWSGWSDARKNSVRRELEVAREEAKRAFEAGQKQKKAFVFFLGIQDAVDPVLFRVVDHRLICCIVDEIIYPKF</sequence>
<dbReference type="AlphaFoldDB" id="A0A843SGT2"/>
<accession>A0A843SGT2</accession>
<proteinExistence type="predicted"/>
<keyword evidence="3" id="KW-1185">Reference proteome</keyword>